<evidence type="ECO:0008006" key="4">
    <source>
        <dbReference type="Google" id="ProtNLM"/>
    </source>
</evidence>
<evidence type="ECO:0000313" key="3">
    <source>
        <dbReference type="Proteomes" id="UP001429745"/>
    </source>
</evidence>
<gene>
    <name evidence="2" type="ORF">HF576_16895</name>
</gene>
<sequence length="210" mass="23537">MSVMTEEAPGRGRVARIARMAWRAEVGVWQSLYRWLFRRPRVPAGASGFAYHSPVMTILVIFIVLSAVEIPIVDLIVHPWPWVRIPLLALGIWGVTWMVGRMLGYLTRPHSVGPDGIRARLGTDLDIDLPWEAVASVERSRDVTEKAPKIRDEAHGRTLAIRMANETNILVTLEHPVTTEVSGRPAELDAVRLWVDDPDGFMSAVRTHIP</sequence>
<evidence type="ECO:0000256" key="1">
    <source>
        <dbReference type="SAM" id="Phobius"/>
    </source>
</evidence>
<accession>A0ABX1KF39</accession>
<feature type="transmembrane region" description="Helical" evidence="1">
    <location>
        <begin position="49"/>
        <end position="68"/>
    </location>
</feature>
<keyword evidence="1" id="KW-0812">Transmembrane</keyword>
<organism evidence="2 3">
    <name type="scientific">Microbacterium salsuginis</name>
    <dbReference type="NCBI Taxonomy" id="2722803"/>
    <lineage>
        <taxon>Bacteria</taxon>
        <taxon>Bacillati</taxon>
        <taxon>Actinomycetota</taxon>
        <taxon>Actinomycetes</taxon>
        <taxon>Micrococcales</taxon>
        <taxon>Microbacteriaceae</taxon>
        <taxon>Microbacterium</taxon>
    </lineage>
</organism>
<keyword evidence="3" id="KW-1185">Reference proteome</keyword>
<dbReference type="EMBL" id="JABACI010000005">
    <property type="protein sequence ID" value="NLP85519.1"/>
    <property type="molecule type" value="Genomic_DNA"/>
</dbReference>
<comment type="caution">
    <text evidence="2">The sequence shown here is derived from an EMBL/GenBank/DDBJ whole genome shotgun (WGS) entry which is preliminary data.</text>
</comment>
<name>A0ABX1KF39_9MICO</name>
<protein>
    <recommendedName>
        <fullName evidence="4">PH domain-containing protein</fullName>
    </recommendedName>
</protein>
<proteinExistence type="predicted"/>
<evidence type="ECO:0000313" key="2">
    <source>
        <dbReference type="EMBL" id="NLP85519.1"/>
    </source>
</evidence>
<keyword evidence="1" id="KW-0472">Membrane</keyword>
<dbReference type="Proteomes" id="UP001429745">
    <property type="component" value="Unassembled WGS sequence"/>
</dbReference>
<reference evidence="2 3" key="1">
    <citation type="submission" date="2020-04" db="EMBL/GenBank/DDBJ databases">
        <title>CFH 90308 Microbacterium sp.</title>
        <authorList>
            <person name="Nie G."/>
            <person name="Ming H."/>
            <person name="Xia T."/>
        </authorList>
    </citation>
    <scope>NUCLEOTIDE SEQUENCE [LARGE SCALE GENOMIC DNA]</scope>
    <source>
        <strain evidence="2 3">CFH 90308</strain>
    </source>
</reference>
<keyword evidence="1" id="KW-1133">Transmembrane helix</keyword>
<feature type="transmembrane region" description="Helical" evidence="1">
    <location>
        <begin position="80"/>
        <end position="100"/>
    </location>
</feature>